<dbReference type="Pfam" id="PF01252">
    <property type="entry name" value="Peptidase_A8"/>
    <property type="match status" value="1"/>
</dbReference>
<evidence type="ECO:0000256" key="1">
    <source>
        <dbReference type="RuleBase" id="RU004181"/>
    </source>
</evidence>
<keyword evidence="2" id="KW-0812">Transmembrane</keyword>
<feature type="transmembrane region" description="Helical" evidence="2">
    <location>
        <begin position="27"/>
        <end position="46"/>
    </location>
</feature>
<dbReference type="InterPro" id="IPR001872">
    <property type="entry name" value="Peptidase_A8"/>
</dbReference>
<evidence type="ECO:0000313" key="3">
    <source>
        <dbReference type="EMBL" id="MBB4906028.1"/>
    </source>
</evidence>
<evidence type="ECO:0000256" key="2">
    <source>
        <dbReference type="SAM" id="Phobius"/>
    </source>
</evidence>
<gene>
    <name evidence="3" type="ORF">FHR82_002245</name>
</gene>
<feature type="transmembrane region" description="Helical" evidence="2">
    <location>
        <begin position="102"/>
        <end position="119"/>
    </location>
</feature>
<keyword evidence="2" id="KW-1133">Transmembrane helix</keyword>
<sequence length="229" mass="24198">MSHDSTTVIASPAPVARRTRLGRQPTVLALLAAVIAVDQLTKGWAWRHSPLAKINYGGNVFVGDTVSRWYADPVTGALLDLVDFGVLTAAVIILLRRRLPALVVVPGALMVGGWISNLLDRLGLHHLTAPGSVRGAVDFIPLGSIRYNVADVFIVVGTLLFMLALTARAWTTNRSATASPPPSTGHRRRQAWLSGIASAVCLVVVVGFGAVNYGGVTTPAPTSVPTIIR</sequence>
<dbReference type="GO" id="GO:0004190">
    <property type="term" value="F:aspartic-type endopeptidase activity"/>
    <property type="evidence" value="ECO:0007669"/>
    <property type="project" value="InterPro"/>
</dbReference>
<organism evidence="3 4">
    <name type="scientific">Actinophytocola algeriensis</name>
    <dbReference type="NCBI Taxonomy" id="1768010"/>
    <lineage>
        <taxon>Bacteria</taxon>
        <taxon>Bacillati</taxon>
        <taxon>Actinomycetota</taxon>
        <taxon>Actinomycetes</taxon>
        <taxon>Pseudonocardiales</taxon>
        <taxon>Pseudonocardiaceae</taxon>
    </lineage>
</organism>
<protein>
    <submittedName>
        <fullName evidence="3">Lipoprotein signal peptidase</fullName>
    </submittedName>
</protein>
<name>A0A7W7VDB3_9PSEU</name>
<feature type="transmembrane region" description="Helical" evidence="2">
    <location>
        <begin position="191"/>
        <end position="211"/>
    </location>
</feature>
<dbReference type="GO" id="GO:0006508">
    <property type="term" value="P:proteolysis"/>
    <property type="evidence" value="ECO:0007669"/>
    <property type="project" value="InterPro"/>
</dbReference>
<dbReference type="RefSeq" id="WP_184810161.1">
    <property type="nucleotide sequence ID" value="NZ_JACHJQ010000002.1"/>
</dbReference>
<feature type="transmembrane region" description="Helical" evidence="2">
    <location>
        <begin position="74"/>
        <end position="95"/>
    </location>
</feature>
<keyword evidence="4" id="KW-1185">Reference proteome</keyword>
<comment type="caution">
    <text evidence="3">The sequence shown here is derived from an EMBL/GenBank/DDBJ whole genome shotgun (WGS) entry which is preliminary data.</text>
</comment>
<keyword evidence="3" id="KW-0449">Lipoprotein</keyword>
<feature type="transmembrane region" description="Helical" evidence="2">
    <location>
        <begin position="152"/>
        <end position="170"/>
    </location>
</feature>
<dbReference type="GO" id="GO:0016020">
    <property type="term" value="C:membrane"/>
    <property type="evidence" value="ECO:0007669"/>
    <property type="project" value="InterPro"/>
</dbReference>
<dbReference type="Proteomes" id="UP000520767">
    <property type="component" value="Unassembled WGS sequence"/>
</dbReference>
<keyword evidence="2" id="KW-0472">Membrane</keyword>
<dbReference type="PRINTS" id="PR00781">
    <property type="entry name" value="LIPOSIGPTASE"/>
</dbReference>
<evidence type="ECO:0000313" key="4">
    <source>
        <dbReference type="Proteomes" id="UP000520767"/>
    </source>
</evidence>
<reference evidence="3 4" key="1">
    <citation type="submission" date="2020-08" db="EMBL/GenBank/DDBJ databases">
        <title>Genomic Encyclopedia of Type Strains, Phase III (KMG-III): the genomes of soil and plant-associated and newly described type strains.</title>
        <authorList>
            <person name="Whitman W."/>
        </authorList>
    </citation>
    <scope>NUCLEOTIDE SEQUENCE [LARGE SCALE GENOMIC DNA]</scope>
    <source>
        <strain evidence="3 4">CECT 8960</strain>
    </source>
</reference>
<comment type="similarity">
    <text evidence="1">Belongs to the peptidase A8 family.</text>
</comment>
<accession>A0A7W7VDB3</accession>
<dbReference type="AlphaFoldDB" id="A0A7W7VDB3"/>
<proteinExistence type="inferred from homology"/>
<dbReference type="EMBL" id="JACHJQ010000002">
    <property type="protein sequence ID" value="MBB4906028.1"/>
    <property type="molecule type" value="Genomic_DNA"/>
</dbReference>